<dbReference type="PANTHER" id="PTHR12126:SF11">
    <property type="entry name" value="NADH DEHYDROGENASE [UBIQUINONE] 1 ALPHA SUBCOMPLEX SUBUNIT 9, MITOCHONDRIAL"/>
    <property type="match status" value="1"/>
</dbReference>
<comment type="caution">
    <text evidence="1">The sequence shown here is derived from an EMBL/GenBank/DDBJ whole genome shotgun (WGS) entry which is preliminary data.</text>
</comment>
<protein>
    <submittedName>
        <fullName evidence="1">Uncharacterized protein</fullName>
    </submittedName>
</protein>
<dbReference type="RefSeq" id="WP_104830820.1">
    <property type="nucleotide sequence ID" value="NZ_PJCH01000011.1"/>
</dbReference>
<dbReference type="SUPFAM" id="SSF51735">
    <property type="entry name" value="NAD(P)-binding Rossmann-fold domains"/>
    <property type="match status" value="1"/>
</dbReference>
<organism evidence="1 2">
    <name type="scientific">Hyphococcus luteus</name>
    <dbReference type="NCBI Taxonomy" id="2058213"/>
    <lineage>
        <taxon>Bacteria</taxon>
        <taxon>Pseudomonadati</taxon>
        <taxon>Pseudomonadota</taxon>
        <taxon>Alphaproteobacteria</taxon>
        <taxon>Parvularculales</taxon>
        <taxon>Parvularculaceae</taxon>
        <taxon>Hyphococcus</taxon>
    </lineage>
</organism>
<dbReference type="AlphaFoldDB" id="A0A2S7K2H4"/>
<dbReference type="InterPro" id="IPR036291">
    <property type="entry name" value="NAD(P)-bd_dom_sf"/>
</dbReference>
<dbReference type="OrthoDB" id="5565437at2"/>
<dbReference type="PANTHER" id="PTHR12126">
    <property type="entry name" value="NADH-UBIQUINONE OXIDOREDUCTASE 39 KDA SUBUNIT-RELATED"/>
    <property type="match status" value="1"/>
</dbReference>
<dbReference type="GO" id="GO:0044877">
    <property type="term" value="F:protein-containing complex binding"/>
    <property type="evidence" value="ECO:0007669"/>
    <property type="project" value="TreeGrafter"/>
</dbReference>
<keyword evidence="2" id="KW-1185">Reference proteome</keyword>
<name>A0A2S7K2H4_9PROT</name>
<evidence type="ECO:0000313" key="2">
    <source>
        <dbReference type="Proteomes" id="UP000239504"/>
    </source>
</evidence>
<evidence type="ECO:0000313" key="1">
    <source>
        <dbReference type="EMBL" id="PQA86702.1"/>
    </source>
</evidence>
<dbReference type="InterPro" id="IPR051207">
    <property type="entry name" value="ComplexI_NDUFA9_subunit"/>
</dbReference>
<dbReference type="Proteomes" id="UP000239504">
    <property type="component" value="Unassembled WGS sequence"/>
</dbReference>
<dbReference type="EMBL" id="PJCH01000011">
    <property type="protein sequence ID" value="PQA86702.1"/>
    <property type="molecule type" value="Genomic_DNA"/>
</dbReference>
<reference evidence="1 2" key="1">
    <citation type="submission" date="2017-12" db="EMBL/GenBank/DDBJ databases">
        <authorList>
            <person name="Hurst M.R.H."/>
        </authorList>
    </citation>
    <scope>NUCLEOTIDE SEQUENCE [LARGE SCALE GENOMIC DNA]</scope>
    <source>
        <strain evidence="1 2">SY-3-19</strain>
    </source>
</reference>
<sequence length="285" mass="29475">MNDKTVLVAGAGGVLGLEIVRVLRGRGRIVTGAYRTERGGAREAIEAAGATPLRLDLEDGAALRDALAAADAAIFTPILTVSAPAATLLRADQPAVFFSSNNVAVDPQAAVYAALREKEDQTRAAAPQAVILRPTMIYGYPGDGNLSRLMAAMRARPLIPIPAASGALQQPIYVKDLAKIAAGALFDAGMQGRTRAVAGPEPVALRALYRETGIAAAASPLMLPFPTELFAAIVGALEKTGLNLPVSAAQLARAGMDKIPQDPAILGDTPLQEGLKTLAAEMARP</sequence>
<accession>A0A2S7K2H4</accession>
<dbReference type="Gene3D" id="3.40.50.720">
    <property type="entry name" value="NAD(P)-binding Rossmann-like Domain"/>
    <property type="match status" value="1"/>
</dbReference>
<proteinExistence type="predicted"/>
<gene>
    <name evidence="1" type="ORF">CW354_14515</name>
</gene>